<dbReference type="PANTHER" id="PTHR28155">
    <property type="entry name" value="ACR243WP"/>
    <property type="match status" value="1"/>
</dbReference>
<dbReference type="InterPro" id="IPR013240">
    <property type="entry name" value="DNA-dir_RNA_pol1_su_RPA34"/>
</dbReference>
<dbReference type="InterPro" id="IPR053263">
    <property type="entry name" value="Euk_RPA34_RNAP_subunit"/>
</dbReference>
<feature type="compositionally biased region" description="Basic and acidic residues" evidence="1">
    <location>
        <begin position="216"/>
        <end position="230"/>
    </location>
</feature>
<dbReference type="Gene3D" id="6.20.250.70">
    <property type="match status" value="1"/>
</dbReference>
<evidence type="ECO:0000313" key="2">
    <source>
        <dbReference type="EMBL" id="GFP54848.1"/>
    </source>
</evidence>
<feature type="compositionally biased region" description="Basic and acidic residues" evidence="1">
    <location>
        <begin position="291"/>
        <end position="304"/>
    </location>
</feature>
<feature type="compositionally biased region" description="Basic residues" evidence="1">
    <location>
        <begin position="527"/>
        <end position="537"/>
    </location>
</feature>
<feature type="compositionally biased region" description="Basic and acidic residues" evidence="1">
    <location>
        <begin position="1"/>
        <end position="20"/>
    </location>
</feature>
<feature type="compositionally biased region" description="Acidic residues" evidence="1">
    <location>
        <begin position="508"/>
        <end position="517"/>
    </location>
</feature>
<feature type="region of interest" description="Disordered" evidence="1">
    <location>
        <begin position="1"/>
        <end position="333"/>
    </location>
</feature>
<feature type="compositionally biased region" description="Acidic residues" evidence="1">
    <location>
        <begin position="172"/>
        <end position="187"/>
    </location>
</feature>
<proteinExistence type="predicted"/>
<dbReference type="Proteomes" id="UP000517252">
    <property type="component" value="Unassembled WGS sequence"/>
</dbReference>
<dbReference type="EMBL" id="BLZH01000004">
    <property type="protein sequence ID" value="GFP54848.1"/>
    <property type="molecule type" value="Genomic_DNA"/>
</dbReference>
<accession>A0A6V8QV13</accession>
<organism evidence="2 3">
    <name type="scientific">Trichoderma asperellum</name>
    <name type="common">Filamentous fungus</name>
    <dbReference type="NCBI Taxonomy" id="101201"/>
    <lineage>
        <taxon>Eukaryota</taxon>
        <taxon>Fungi</taxon>
        <taxon>Dikarya</taxon>
        <taxon>Ascomycota</taxon>
        <taxon>Pezizomycotina</taxon>
        <taxon>Sordariomycetes</taxon>
        <taxon>Hypocreomycetidae</taxon>
        <taxon>Hypocreales</taxon>
        <taxon>Hypocreaceae</taxon>
        <taxon>Trichoderma</taxon>
    </lineage>
</organism>
<feature type="compositionally biased region" description="Acidic residues" evidence="1">
    <location>
        <begin position="305"/>
        <end position="330"/>
    </location>
</feature>
<dbReference type="PANTHER" id="PTHR28155:SF1">
    <property type="entry name" value="DNA-DIRECTED RNA POLYMERASE I SUBUNIT RPA34.5-DOMAIN-CONTAINING PROTEIN"/>
    <property type="match status" value="1"/>
</dbReference>
<sequence length="732" mass="76860">MAPKEPFKVHSLAKHVEDTNKGLSASAQYNRRPGSKAAAVPVKKEPGLANASLFGNNDDSDESSDSSDSDSDEENSTDFIKKIGANGTKPSATPTPKRRSRDEEIADSDVERNASAKKAAAVKKEKVEESSSESSSDSSSESESEESEPKAKTNGASAKPAAAAQDSSSSSSEEESEDEDESSDEDETSKAVAKMLTIPAALKGTKDAAKANTKAAAKENSKPVAKKDESSSSSEEESSEEESSEEESSDNEAEPTKPEATKPVAATPKAAKPVAATPKAAKPVPTTPKGADPEAIRKALKDSSMETESESESESESEASEEEESDDQVDESMQISDREMDKQLGVPKFIAPDFTLRKGDDGANGQDVARICNEANLQGKQVWYFTVPSNVPISVIQNMEIPMDRSQLGGPVFSHDGQDYGVSFDAITPRSSIQILIPSSGDSNYRSAGQQVDQTMHIKRITSLGGAGASTTGPAPRRAPRPQPKGLKARYQPFGVNTPMGNIGADTPGDEDVEMEEATQTVATPKSAKKSKSKDKKKGSDEAATADRKGKRKHNVSEDDASDAARQLAEENESAETKSKKQKVARASSPDLGTELPTINKKQTPIAPPAIPSSAYSSSAAAIATPSKPAAATPSAAKKSSKKAKPETPVPTSRQTAVPLPNIPLTSRPKESPVPLPPSSGLVASTPLQSKSKKSKKRKDEVTATGSSQQSPPPSAQGGDKKKSASKASKLG</sequence>
<dbReference type="GO" id="GO:0006360">
    <property type="term" value="P:transcription by RNA polymerase I"/>
    <property type="evidence" value="ECO:0007669"/>
    <property type="project" value="InterPro"/>
</dbReference>
<dbReference type="OrthoDB" id="76224at2759"/>
<evidence type="ECO:0000313" key="3">
    <source>
        <dbReference type="Proteomes" id="UP000517252"/>
    </source>
</evidence>
<feature type="compositionally biased region" description="Low complexity" evidence="1">
    <location>
        <begin position="612"/>
        <end position="638"/>
    </location>
</feature>
<feature type="region of interest" description="Disordered" evidence="1">
    <location>
        <begin position="464"/>
        <end position="732"/>
    </location>
</feature>
<comment type="caution">
    <text evidence="2">The sequence shown here is derived from an EMBL/GenBank/DDBJ whole genome shotgun (WGS) entry which is preliminary data.</text>
</comment>
<reference evidence="2 3" key="1">
    <citation type="submission" date="2020-07" db="EMBL/GenBank/DDBJ databases">
        <title>Trichoderma asperellum IC-1 whole genome shotgun sequence.</title>
        <authorList>
            <person name="Kanamasa S."/>
            <person name="Takahashi H."/>
        </authorList>
    </citation>
    <scope>NUCLEOTIDE SEQUENCE [LARGE SCALE GENOMIC DNA]</scope>
    <source>
        <strain evidence="2 3">IC-1</strain>
    </source>
</reference>
<protein>
    <submittedName>
        <fullName evidence="2">Uncharacterized protein</fullName>
    </submittedName>
</protein>
<gene>
    <name evidence="2" type="ORF">TASIC1_0004047200</name>
</gene>
<dbReference type="AlphaFoldDB" id="A0A6V8QV13"/>
<name>A0A6V8QV13_TRIAP</name>
<feature type="compositionally biased region" description="Low complexity" evidence="1">
    <location>
        <begin position="261"/>
        <end position="289"/>
    </location>
</feature>
<dbReference type="Pfam" id="PF08208">
    <property type="entry name" value="RNA_polI_A34"/>
    <property type="match status" value="1"/>
</dbReference>
<feature type="compositionally biased region" description="Basic and acidic residues" evidence="1">
    <location>
        <begin position="538"/>
        <end position="548"/>
    </location>
</feature>
<evidence type="ECO:0000256" key="1">
    <source>
        <dbReference type="SAM" id="MobiDB-lite"/>
    </source>
</evidence>
<feature type="compositionally biased region" description="Acidic residues" evidence="1">
    <location>
        <begin position="58"/>
        <end position="76"/>
    </location>
</feature>
<feature type="compositionally biased region" description="Acidic residues" evidence="1">
    <location>
        <begin position="234"/>
        <end position="253"/>
    </location>
</feature>